<dbReference type="InterPro" id="IPR022496">
    <property type="entry name" value="T6A_TsaB"/>
</dbReference>
<sequence length="202" mass="20969">MRLLAIDTATPACSVALFHDDRLIAGDYAVIGRGHAERLVPMIAALPDRGRADRICVSLGPGSFTGVRIGLATARALGLAWGAEVLGYPTLALVAAMAREESAQAVSVAMTGGHGEWFVQSFTQTGLPDGDAMSLPPQEAQVACTAPLVAGDRAAELVAVRGWGEAQETLPDARAFDRLPPACLLSALSPLYGRAPDARLPA</sequence>
<name>A0A0B2BV94_9SPHN</name>
<organism evidence="2 3">
    <name type="scientific">Croceibacterium mercuriale</name>
    <dbReference type="NCBI Taxonomy" id="1572751"/>
    <lineage>
        <taxon>Bacteria</taxon>
        <taxon>Pseudomonadati</taxon>
        <taxon>Pseudomonadota</taxon>
        <taxon>Alphaproteobacteria</taxon>
        <taxon>Sphingomonadales</taxon>
        <taxon>Erythrobacteraceae</taxon>
        <taxon>Croceibacterium</taxon>
    </lineage>
</organism>
<comment type="caution">
    <text evidence="2">The sequence shown here is derived from an EMBL/GenBank/DDBJ whole genome shotgun (WGS) entry which is preliminary data.</text>
</comment>
<dbReference type="SUPFAM" id="SSF53067">
    <property type="entry name" value="Actin-like ATPase domain"/>
    <property type="match status" value="1"/>
</dbReference>
<dbReference type="Proteomes" id="UP000030988">
    <property type="component" value="Unassembled WGS sequence"/>
</dbReference>
<dbReference type="InterPro" id="IPR000905">
    <property type="entry name" value="Gcp-like_dom"/>
</dbReference>
<dbReference type="NCBIfam" id="TIGR03725">
    <property type="entry name" value="T6A_YeaZ"/>
    <property type="match status" value="1"/>
</dbReference>
<dbReference type="OrthoDB" id="9809995at2"/>
<accession>A0A0B2BV94</accession>
<dbReference type="GO" id="GO:0002949">
    <property type="term" value="P:tRNA threonylcarbamoyladenosine modification"/>
    <property type="evidence" value="ECO:0007669"/>
    <property type="project" value="InterPro"/>
</dbReference>
<dbReference type="Gene3D" id="3.30.420.40">
    <property type="match status" value="2"/>
</dbReference>
<evidence type="ECO:0000259" key="1">
    <source>
        <dbReference type="Pfam" id="PF00814"/>
    </source>
</evidence>
<dbReference type="EMBL" id="JTDN01000001">
    <property type="protein sequence ID" value="KHL25553.1"/>
    <property type="molecule type" value="Genomic_DNA"/>
</dbReference>
<protein>
    <submittedName>
        <fullName evidence="2">Peptidase M22</fullName>
    </submittedName>
</protein>
<dbReference type="Pfam" id="PF00814">
    <property type="entry name" value="TsaD"/>
    <property type="match status" value="1"/>
</dbReference>
<reference evidence="2 3" key="1">
    <citation type="submission" date="2014-11" db="EMBL/GenBank/DDBJ databases">
        <title>Draft genome sequence of Kirrobacter mercurialis.</title>
        <authorList>
            <person name="Coil D.A."/>
            <person name="Eisen J.A."/>
        </authorList>
    </citation>
    <scope>NUCLEOTIDE SEQUENCE [LARGE SCALE GENOMIC DNA]</scope>
    <source>
        <strain evidence="2 3">Coronado</strain>
    </source>
</reference>
<dbReference type="InterPro" id="IPR043129">
    <property type="entry name" value="ATPase_NBD"/>
</dbReference>
<proteinExistence type="predicted"/>
<dbReference type="RefSeq" id="WP_039094016.1">
    <property type="nucleotide sequence ID" value="NZ_JTDN01000001.1"/>
</dbReference>
<gene>
    <name evidence="2" type="ORF">PK98_02445</name>
</gene>
<feature type="domain" description="Gcp-like" evidence="1">
    <location>
        <begin position="32"/>
        <end position="120"/>
    </location>
</feature>
<dbReference type="STRING" id="1572751.PK98_02445"/>
<dbReference type="AlphaFoldDB" id="A0A0B2BV94"/>
<keyword evidence="3" id="KW-1185">Reference proteome</keyword>
<evidence type="ECO:0000313" key="2">
    <source>
        <dbReference type="EMBL" id="KHL25553.1"/>
    </source>
</evidence>
<evidence type="ECO:0000313" key="3">
    <source>
        <dbReference type="Proteomes" id="UP000030988"/>
    </source>
</evidence>